<dbReference type="Proteomes" id="UP000594430">
    <property type="component" value="Plasmid pVIM-24-ZDHY414"/>
</dbReference>
<protein>
    <submittedName>
        <fullName evidence="1">Uncharacterized protein</fullName>
    </submittedName>
</protein>
<reference evidence="1 2" key="1">
    <citation type="submission" date="2020-11" db="EMBL/GenBank/DDBJ databases">
        <title>Pseudomonas fulva producing VIM-24.</title>
        <authorList>
            <person name="Liu S."/>
        </authorList>
    </citation>
    <scope>NUCLEOTIDE SEQUENCE [LARGE SCALE GENOMIC DNA]</scope>
    <source>
        <strain evidence="1 2">ZDHY414</strain>
        <plasmid evidence="1 2">pVIM-24-ZDHY414</plasmid>
    </source>
</reference>
<dbReference type="RefSeq" id="WP_172402849.1">
    <property type="nucleotide sequence ID" value="NZ_CP064945.1"/>
</dbReference>
<accession>A0A7S9LMA8</accession>
<proteinExistence type="predicted"/>
<dbReference type="EMBL" id="CP064948">
    <property type="protein sequence ID" value="QPH51739.1"/>
    <property type="molecule type" value="Genomic_DNA"/>
</dbReference>
<evidence type="ECO:0000313" key="1">
    <source>
        <dbReference type="EMBL" id="QPH51739.1"/>
    </source>
</evidence>
<keyword evidence="1" id="KW-0614">Plasmid</keyword>
<dbReference type="AlphaFoldDB" id="A0A7S9LMA8"/>
<sequence>MQTDLFGEVIRTPSVRTRQERKKPSSKLVFDRKALWSTSGYLPGAVQVDKEDMAEAMSTSDTRSDNATIERLEKALGLAPLVVNGQWVSNTFGFEYRRVGKPFKGARRFGEKGELFRDLNRQMTLTSARAAIEPLFHDPCSWLVMNSISVLDVRLRMMDADEDHQYCLKAFLQVLAQHDFIDNTRTGETIRSLTKRDQMREKRAAKRAEMGLPPIETMPKAVKVVAPEMAAAPPIVEVSVPPVVDDVPVQEMVEDDFVPEPELNADLAEFDDESEEVVAKRGGRRKPISKALMDAFESDDYLYDDYY</sequence>
<geneLocation type="plasmid" evidence="1 2">
    <name>pVIM-24-ZDHY414</name>
</geneLocation>
<organism evidence="1 2">
    <name type="scientific">Pseudomonas fulva</name>
    <dbReference type="NCBI Taxonomy" id="47880"/>
    <lineage>
        <taxon>Bacteria</taxon>
        <taxon>Pseudomonadati</taxon>
        <taxon>Pseudomonadota</taxon>
        <taxon>Gammaproteobacteria</taxon>
        <taxon>Pseudomonadales</taxon>
        <taxon>Pseudomonadaceae</taxon>
        <taxon>Pseudomonas</taxon>
    </lineage>
</organism>
<evidence type="ECO:0000313" key="2">
    <source>
        <dbReference type="Proteomes" id="UP000594430"/>
    </source>
</evidence>
<gene>
    <name evidence="1" type="ORF">IZU98_26105</name>
</gene>
<name>A0A7S9LMA8_9PSED</name>